<reference evidence="1 2" key="1">
    <citation type="journal article" date="2019" name="Nat. Ecol. Evol.">
        <title>Megaphylogeny resolves global patterns of mushroom evolution.</title>
        <authorList>
            <person name="Varga T."/>
            <person name="Krizsan K."/>
            <person name="Foldi C."/>
            <person name="Dima B."/>
            <person name="Sanchez-Garcia M."/>
            <person name="Sanchez-Ramirez S."/>
            <person name="Szollosi G.J."/>
            <person name="Szarkandi J.G."/>
            <person name="Papp V."/>
            <person name="Albert L."/>
            <person name="Andreopoulos W."/>
            <person name="Angelini C."/>
            <person name="Antonin V."/>
            <person name="Barry K.W."/>
            <person name="Bougher N.L."/>
            <person name="Buchanan P."/>
            <person name="Buyck B."/>
            <person name="Bense V."/>
            <person name="Catcheside P."/>
            <person name="Chovatia M."/>
            <person name="Cooper J."/>
            <person name="Damon W."/>
            <person name="Desjardin D."/>
            <person name="Finy P."/>
            <person name="Geml J."/>
            <person name="Haridas S."/>
            <person name="Hughes K."/>
            <person name="Justo A."/>
            <person name="Karasinski D."/>
            <person name="Kautmanova I."/>
            <person name="Kiss B."/>
            <person name="Kocsube S."/>
            <person name="Kotiranta H."/>
            <person name="LaButti K.M."/>
            <person name="Lechner B.E."/>
            <person name="Liimatainen K."/>
            <person name="Lipzen A."/>
            <person name="Lukacs Z."/>
            <person name="Mihaltcheva S."/>
            <person name="Morgado L.N."/>
            <person name="Niskanen T."/>
            <person name="Noordeloos M.E."/>
            <person name="Ohm R.A."/>
            <person name="Ortiz-Santana B."/>
            <person name="Ovrebo C."/>
            <person name="Racz N."/>
            <person name="Riley R."/>
            <person name="Savchenko A."/>
            <person name="Shiryaev A."/>
            <person name="Soop K."/>
            <person name="Spirin V."/>
            <person name="Szebenyi C."/>
            <person name="Tomsovsky M."/>
            <person name="Tulloss R.E."/>
            <person name="Uehling J."/>
            <person name="Grigoriev I.V."/>
            <person name="Vagvolgyi C."/>
            <person name="Papp T."/>
            <person name="Martin F.M."/>
            <person name="Miettinen O."/>
            <person name="Hibbett D.S."/>
            <person name="Nagy L.G."/>
        </authorList>
    </citation>
    <scope>NUCLEOTIDE SEQUENCE [LARGE SCALE GENOMIC DNA]</scope>
    <source>
        <strain evidence="1 2">NL-1719</strain>
    </source>
</reference>
<keyword evidence="2" id="KW-1185">Reference proteome</keyword>
<gene>
    <name evidence="1" type="ORF">BDN72DRAFT_619228</name>
</gene>
<proteinExistence type="predicted"/>
<protein>
    <submittedName>
        <fullName evidence="1">DUF383-domain-containing protein</fullName>
    </submittedName>
</protein>
<evidence type="ECO:0000313" key="2">
    <source>
        <dbReference type="Proteomes" id="UP000308600"/>
    </source>
</evidence>
<name>A0ACD3AU86_9AGAR</name>
<evidence type="ECO:0000313" key="1">
    <source>
        <dbReference type="EMBL" id="TFK69306.1"/>
    </source>
</evidence>
<dbReference type="EMBL" id="ML208333">
    <property type="protein sequence ID" value="TFK69306.1"/>
    <property type="molecule type" value="Genomic_DNA"/>
</dbReference>
<accession>A0ACD3AU86</accession>
<organism evidence="1 2">
    <name type="scientific">Pluteus cervinus</name>
    <dbReference type="NCBI Taxonomy" id="181527"/>
    <lineage>
        <taxon>Eukaryota</taxon>
        <taxon>Fungi</taxon>
        <taxon>Dikarya</taxon>
        <taxon>Basidiomycota</taxon>
        <taxon>Agaricomycotina</taxon>
        <taxon>Agaricomycetes</taxon>
        <taxon>Agaricomycetidae</taxon>
        <taxon>Agaricales</taxon>
        <taxon>Pluteineae</taxon>
        <taxon>Pluteaceae</taxon>
        <taxon>Pluteus</taxon>
    </lineage>
</organism>
<dbReference type="Proteomes" id="UP000308600">
    <property type="component" value="Unassembled WGS sequence"/>
</dbReference>
<sequence>MEGQLRELIPFLRDKNPQVRQIALENLVPQTQKGAPHRDIFLAGLQSGGLKQPKESDIIRDLKLLCRDQLSVAHDAFRALVNLSDSSLLTPFLTEPSFIQFIVSYIINPQSILADLASMLLSNLTASSVACSALLELKVKIMLVSNFPNGYYPTQSRCGSCAAPVPYPTGDSRDVLSLPLLVDAFVQGAQFSESDDPEKRLRKGNLHFLASVFANLTMSPMGRTFFLTPFSSEVSDQPAEYPLSKLVSFTEHKDVIRRGGVASTIKNCCFHTPGHRAMLSPETVQIAISNAKPAPGVDVLPHLLLPLAGPEELDFEDQEKLPEQLQFLPPTKIREVDTVIRLTHVETLLLLCHTRWGRDYQRDHGVYEIIRGTHESESVERISEHIERLVVLLKGTEPGQVLEDEEADGTVTQPAAHDTNLDDEDNRIEEV</sequence>